<proteinExistence type="predicted"/>
<dbReference type="GeneID" id="20641933"/>
<keyword evidence="2" id="KW-1185">Reference proteome</keyword>
<protein>
    <submittedName>
        <fullName evidence="1">Uncharacterized protein</fullName>
    </submittedName>
</protein>
<name>G4ZDK6_PHYSP</name>
<dbReference type="InParanoid" id="G4ZDK6"/>
<dbReference type="Proteomes" id="UP000002640">
    <property type="component" value="Unassembled WGS sequence"/>
</dbReference>
<evidence type="ECO:0000313" key="2">
    <source>
        <dbReference type="Proteomes" id="UP000002640"/>
    </source>
</evidence>
<dbReference type="KEGG" id="psoj:PHYSODRAFT_301051"/>
<evidence type="ECO:0000313" key="1">
    <source>
        <dbReference type="EMBL" id="EGZ18345.1"/>
    </source>
</evidence>
<organism evidence="1 2">
    <name type="scientific">Phytophthora sojae (strain P6497)</name>
    <name type="common">Soybean stem and root rot agent</name>
    <name type="synonym">Phytophthora megasperma f. sp. glycines</name>
    <dbReference type="NCBI Taxonomy" id="1094619"/>
    <lineage>
        <taxon>Eukaryota</taxon>
        <taxon>Sar</taxon>
        <taxon>Stramenopiles</taxon>
        <taxon>Oomycota</taxon>
        <taxon>Peronosporomycetes</taxon>
        <taxon>Peronosporales</taxon>
        <taxon>Peronosporaceae</taxon>
        <taxon>Phytophthora</taxon>
    </lineage>
</organism>
<gene>
    <name evidence="1" type="ORF">PHYSODRAFT_301051</name>
</gene>
<sequence length="192" mass="20707">MAAGNVVSCGRIAMAKVLVGGCNAYGAGRAQIAAVTKNHVELVKLLSLDASIVVLKKILRRCGRMLYRTIFMRAAERGFLGLVAILQNEVDTQRIECALRKAPSDGHTEEANELPRNSHLTSIGCGLGEAAVKGEVGTVNHCAGAVMQQVSAVHWRQRMGLTTVKSCNYRPARNRGWGEEIVASMNTVKEYA</sequence>
<reference evidence="1 2" key="1">
    <citation type="journal article" date="2006" name="Science">
        <title>Phytophthora genome sequences uncover evolutionary origins and mechanisms of pathogenesis.</title>
        <authorList>
            <person name="Tyler B.M."/>
            <person name="Tripathy S."/>
            <person name="Zhang X."/>
            <person name="Dehal P."/>
            <person name="Jiang R.H."/>
            <person name="Aerts A."/>
            <person name="Arredondo F.D."/>
            <person name="Baxter L."/>
            <person name="Bensasson D."/>
            <person name="Beynon J.L."/>
            <person name="Chapman J."/>
            <person name="Damasceno C.M."/>
            <person name="Dorrance A.E."/>
            <person name="Dou D."/>
            <person name="Dickerman A.W."/>
            <person name="Dubchak I.L."/>
            <person name="Garbelotto M."/>
            <person name="Gijzen M."/>
            <person name="Gordon S.G."/>
            <person name="Govers F."/>
            <person name="Grunwald N.J."/>
            <person name="Huang W."/>
            <person name="Ivors K.L."/>
            <person name="Jones R.W."/>
            <person name="Kamoun S."/>
            <person name="Krampis K."/>
            <person name="Lamour K.H."/>
            <person name="Lee M.K."/>
            <person name="McDonald W.H."/>
            <person name="Medina M."/>
            <person name="Meijer H.J."/>
            <person name="Nordberg E.K."/>
            <person name="Maclean D.J."/>
            <person name="Ospina-Giraldo M.D."/>
            <person name="Morris P.F."/>
            <person name="Phuntumart V."/>
            <person name="Putnam N.H."/>
            <person name="Rash S."/>
            <person name="Rose J.K."/>
            <person name="Sakihama Y."/>
            <person name="Salamov A.A."/>
            <person name="Savidor A."/>
            <person name="Scheuring C.F."/>
            <person name="Smith B.M."/>
            <person name="Sobral B.W."/>
            <person name="Terry A."/>
            <person name="Torto-Alalibo T.A."/>
            <person name="Win J."/>
            <person name="Xu Z."/>
            <person name="Zhang H."/>
            <person name="Grigoriev I.V."/>
            <person name="Rokhsar D.S."/>
            <person name="Boore J.L."/>
        </authorList>
    </citation>
    <scope>NUCLEOTIDE SEQUENCE [LARGE SCALE GENOMIC DNA]</scope>
    <source>
        <strain evidence="1 2">P6497</strain>
    </source>
</reference>
<dbReference type="RefSeq" id="XP_009527403.1">
    <property type="nucleotide sequence ID" value="XM_009529108.1"/>
</dbReference>
<accession>G4ZDK6</accession>
<dbReference type="EMBL" id="JH159154">
    <property type="protein sequence ID" value="EGZ18345.1"/>
    <property type="molecule type" value="Genomic_DNA"/>
</dbReference>
<dbReference type="SMR" id="G4ZDK6"/>
<dbReference type="AlphaFoldDB" id="G4ZDK6"/>